<dbReference type="Proteomes" id="UP000029004">
    <property type="component" value="Unassembled WGS sequence"/>
</dbReference>
<evidence type="ECO:0000313" key="3">
    <source>
        <dbReference type="Proteomes" id="UP000029004"/>
    </source>
</evidence>
<keyword evidence="1" id="KW-0812">Transmembrane</keyword>
<keyword evidence="3" id="KW-1185">Reference proteome</keyword>
<sequence length="256" mass="28205">MNDIEMERQRRQAAGGRRRKGLSVFRLKVVAAVFMALSVASTTLVPLLVGPPTADNMTGLTVAVVCEVASWCAVPIYAWLLVNGLRHTRSVSRYALRLLVLAVVCEAPYMRLMTGHWFDMRAHNPVWGLLVTLVVLVAADRIAERYAGAPRVLLTVAVVVAGVLWDLLLRVGVSQQVMYTGVLTLAFSLVFRYLGAHENTMMFTAGLLGAVMCITPGVGVAFLHYRNDEPGWRHAWAKWVFYALYPAMLAAGCLML</sequence>
<dbReference type="RefSeq" id="WP_034530288.1">
    <property type="nucleotide sequence ID" value="NZ_JGZP01000028.1"/>
</dbReference>
<feature type="transmembrane region" description="Helical" evidence="1">
    <location>
        <begin position="27"/>
        <end position="48"/>
    </location>
</feature>
<feature type="transmembrane region" description="Helical" evidence="1">
    <location>
        <begin position="60"/>
        <end position="82"/>
    </location>
</feature>
<comment type="caution">
    <text evidence="2">The sequence shown here is derived from an EMBL/GenBank/DDBJ whole genome shotgun (WGS) entry which is preliminary data.</text>
</comment>
<keyword evidence="1" id="KW-1133">Transmembrane helix</keyword>
<dbReference type="eggNOG" id="ENOG5032WBP">
    <property type="taxonomic scope" value="Bacteria"/>
</dbReference>
<feature type="transmembrane region" description="Helical" evidence="1">
    <location>
        <begin position="236"/>
        <end position="255"/>
    </location>
</feature>
<feature type="transmembrane region" description="Helical" evidence="1">
    <location>
        <begin position="152"/>
        <end position="171"/>
    </location>
</feature>
<evidence type="ECO:0000313" key="2">
    <source>
        <dbReference type="EMBL" id="KFI92975.1"/>
    </source>
</evidence>
<dbReference type="EMBL" id="JGZP01000028">
    <property type="protein sequence ID" value="KFI92975.1"/>
    <property type="molecule type" value="Genomic_DNA"/>
</dbReference>
<name>A0A087DBS5_9BIFI</name>
<dbReference type="OrthoDB" id="81897at2"/>
<keyword evidence="1" id="KW-0472">Membrane</keyword>
<proteinExistence type="predicted"/>
<dbReference type="Pfam" id="PF05857">
    <property type="entry name" value="TraX"/>
    <property type="match status" value="1"/>
</dbReference>
<reference evidence="2 3" key="1">
    <citation type="submission" date="2014-03" db="EMBL/GenBank/DDBJ databases">
        <title>Genomics of Bifidobacteria.</title>
        <authorList>
            <person name="Ventura M."/>
            <person name="Milani C."/>
            <person name="Lugli G.A."/>
        </authorList>
    </citation>
    <scope>NUCLEOTIDE SEQUENCE [LARGE SCALE GENOMIC DNA]</scope>
    <source>
        <strain evidence="2 3">DSM 23968</strain>
    </source>
</reference>
<feature type="transmembrane region" description="Helical" evidence="1">
    <location>
        <begin position="177"/>
        <end position="195"/>
    </location>
</feature>
<dbReference type="STRING" id="762211.BSTEL_1621"/>
<gene>
    <name evidence="2" type="ORF">BSTEL_1621</name>
</gene>
<feature type="transmembrane region" description="Helical" evidence="1">
    <location>
        <begin position="94"/>
        <end position="110"/>
    </location>
</feature>
<feature type="transmembrane region" description="Helical" evidence="1">
    <location>
        <begin position="202"/>
        <end position="224"/>
    </location>
</feature>
<accession>A0A087DBS5</accession>
<organism evidence="2 3">
    <name type="scientific">Bifidobacterium stellenboschense</name>
    <dbReference type="NCBI Taxonomy" id="762211"/>
    <lineage>
        <taxon>Bacteria</taxon>
        <taxon>Bacillati</taxon>
        <taxon>Actinomycetota</taxon>
        <taxon>Actinomycetes</taxon>
        <taxon>Bifidobacteriales</taxon>
        <taxon>Bifidobacteriaceae</taxon>
        <taxon>Bifidobacterium</taxon>
    </lineage>
</organism>
<evidence type="ECO:0000256" key="1">
    <source>
        <dbReference type="SAM" id="Phobius"/>
    </source>
</evidence>
<dbReference type="AlphaFoldDB" id="A0A087DBS5"/>
<protein>
    <submittedName>
        <fullName evidence="2">Putative ABC transport system membrane protein</fullName>
    </submittedName>
</protein>
<feature type="transmembrane region" description="Helical" evidence="1">
    <location>
        <begin position="122"/>
        <end position="140"/>
    </location>
</feature>
<dbReference type="InterPro" id="IPR008875">
    <property type="entry name" value="TraX"/>
</dbReference>